<feature type="compositionally biased region" description="Polar residues" evidence="1">
    <location>
        <begin position="277"/>
        <end position="288"/>
    </location>
</feature>
<evidence type="ECO:0000313" key="2">
    <source>
        <dbReference type="EMBL" id="CAE7256224.1"/>
    </source>
</evidence>
<evidence type="ECO:0000256" key="1">
    <source>
        <dbReference type="SAM" id="MobiDB-lite"/>
    </source>
</evidence>
<feature type="region of interest" description="Disordered" evidence="1">
    <location>
        <begin position="267"/>
        <end position="288"/>
    </location>
</feature>
<keyword evidence="3" id="KW-1185">Reference proteome</keyword>
<sequence length="576" mass="63876">MRRQDGSFCHDPLGLEQLQPQSVPEHQVLWLRVLEAVDAGMSWPSKRRMQIQMAARLSERVQGILAQFDHREITLTLLGMHAALQLVSQGLQQMVLDREGRIHPESDEEEVEVPVDEAEHAALFQKTTTARMSRGKEQQGDAVAQMGGEAGHSALFQKTTTARKSRGREQQGDEVAMMQMGAVRADLEHFLRRQLELQPHPEATLLLLAQLGARPPDGCSNGSAESSDNEEISVGTLRPGLVRLLWTSPSNLVPTVLAEVLALPGKPHEDPGHAQRTARNLEQSIPTKEQSEAEKVLFQSWRDESDIGIVQEALKLLASVAHQPEPSGEPWVSSENRETQSAQQTWVELETILEAVPAETVQKVAAALAMTYNDVDSLGPPPSLLRLRIALRERSCEQAQEPVQEAETDQGQDQDDMRSWTKTEAAVVDDTVAGRRQEAETEPGPAGSRDLEEQQEQLQAEGTAQAPDMSSTRQGREDGLTVRKSPGCSVDKEDNRKRSKPEPGVNLDGARRDPDSYERGWLQEYTEAQAEEERMGDLLADLEEEALVEQARQEYDEEQMQGESDDHAEMTASDSS</sequence>
<gene>
    <name evidence="2" type="ORF">SPIL2461_LOCUS5192</name>
</gene>
<accession>A0A812M195</accession>
<comment type="caution">
    <text evidence="2">The sequence shown here is derived from an EMBL/GenBank/DDBJ whole genome shotgun (WGS) entry which is preliminary data.</text>
</comment>
<feature type="compositionally biased region" description="Basic and acidic residues" evidence="1">
    <location>
        <begin position="509"/>
        <end position="518"/>
    </location>
</feature>
<evidence type="ECO:0000313" key="3">
    <source>
        <dbReference type="Proteomes" id="UP000649617"/>
    </source>
</evidence>
<proteinExistence type="predicted"/>
<feature type="region of interest" description="Disordered" evidence="1">
    <location>
        <begin position="396"/>
        <end position="576"/>
    </location>
</feature>
<dbReference type="AlphaFoldDB" id="A0A812M195"/>
<protein>
    <submittedName>
        <fullName evidence="2">Uncharacterized protein</fullName>
    </submittedName>
</protein>
<dbReference type="Proteomes" id="UP000649617">
    <property type="component" value="Unassembled WGS sequence"/>
</dbReference>
<reference evidence="2" key="1">
    <citation type="submission" date="2021-02" db="EMBL/GenBank/DDBJ databases">
        <authorList>
            <person name="Dougan E. K."/>
            <person name="Rhodes N."/>
            <person name="Thang M."/>
            <person name="Chan C."/>
        </authorList>
    </citation>
    <scope>NUCLEOTIDE SEQUENCE</scope>
</reference>
<dbReference type="EMBL" id="CAJNIZ010007224">
    <property type="protein sequence ID" value="CAE7256224.1"/>
    <property type="molecule type" value="Genomic_DNA"/>
</dbReference>
<name>A0A812M195_SYMPI</name>
<feature type="compositionally biased region" description="Acidic residues" evidence="1">
    <location>
        <begin position="404"/>
        <end position="414"/>
    </location>
</feature>
<organism evidence="2 3">
    <name type="scientific">Symbiodinium pilosum</name>
    <name type="common">Dinoflagellate</name>
    <dbReference type="NCBI Taxonomy" id="2952"/>
    <lineage>
        <taxon>Eukaryota</taxon>
        <taxon>Sar</taxon>
        <taxon>Alveolata</taxon>
        <taxon>Dinophyceae</taxon>
        <taxon>Suessiales</taxon>
        <taxon>Symbiodiniaceae</taxon>
        <taxon>Symbiodinium</taxon>
    </lineage>
</organism>